<feature type="domain" description="DUF7847" evidence="3">
    <location>
        <begin position="74"/>
        <end position="338"/>
    </location>
</feature>
<reference evidence="4 5" key="1">
    <citation type="submission" date="2023-12" db="EMBL/GenBank/DDBJ databases">
        <title>Description of new species of Mycobacterium terrae complex isolated from sewage at the Sao Paulo Zoological Park Foundation in Brazil.</title>
        <authorList>
            <person name="Romagnoli C.L."/>
            <person name="Conceicao E.C."/>
            <person name="Machado E."/>
            <person name="Barreto L.B.P.F."/>
            <person name="Sharma A."/>
            <person name="Silva N.M."/>
            <person name="Marques L.E."/>
            <person name="Juliana M.A."/>
            <person name="Lourenco M.C.S."/>
            <person name="Digiampietri L.A."/>
            <person name="Suffys P.N."/>
            <person name="Viana-Niero C."/>
        </authorList>
    </citation>
    <scope>NUCLEOTIDE SEQUENCE [LARGE SCALE GENOMIC DNA]</scope>
    <source>
        <strain evidence="4 5">MYC017</strain>
    </source>
</reference>
<dbReference type="RefSeq" id="WP_225397619.1">
    <property type="nucleotide sequence ID" value="NZ_JAYJJQ010000036.1"/>
</dbReference>
<dbReference type="Pfam" id="PF25231">
    <property type="entry name" value="DUF7847"/>
    <property type="match status" value="1"/>
</dbReference>
<gene>
    <name evidence="4" type="ORF">K5L39_21765</name>
</gene>
<feature type="transmembrane region" description="Helical" evidence="2">
    <location>
        <begin position="177"/>
        <end position="203"/>
    </location>
</feature>
<keyword evidence="2" id="KW-1133">Transmembrane helix</keyword>
<organism evidence="4 5">
    <name type="scientific">[Mycobacterium] vasticus</name>
    <dbReference type="NCBI Taxonomy" id="2875777"/>
    <lineage>
        <taxon>Bacteria</taxon>
        <taxon>Bacillati</taxon>
        <taxon>Actinomycetota</taxon>
        <taxon>Actinomycetes</taxon>
        <taxon>Mycobacteriales</taxon>
        <taxon>Mycobacteriaceae</taxon>
        <taxon>Mycolicibacter</taxon>
    </lineage>
</organism>
<evidence type="ECO:0000256" key="1">
    <source>
        <dbReference type="SAM" id="MobiDB-lite"/>
    </source>
</evidence>
<sequence>MVNPPPPGYGPPPPGYYGPPPGYPGYPPPGYGPPPGYYGPPPGYFGPPPGYPQPELKPGVIPLRPLSLTELYNGAVGYIRANPKVVLGLTAIVVVTTQILNGFAQVGLLSALGPSHASTELTFGDVVPWLTAITGAGLVTALGTIVLTGMLTAVVGRAVFGSPITIGEAWAIVRTRFAALIGVAALFGVAAMLLLAVVVAAIVSAGATAGAGAAVLIGLPLMLGLIGALGFGYAALIFAPAVIVLERQPVFEAIRRSYALVRNSFWRVVGIMALTALIASVVSSAVAFPFDIFGMIFTHGADATSGLAQLSVFGRVGATIGQIIVLPFSAGVAVLLYTDRRIRAEAFDLVLRTGAMGGPYPGSTDGLWLTRR</sequence>
<protein>
    <recommendedName>
        <fullName evidence="3">DUF7847 domain-containing protein</fullName>
    </recommendedName>
</protein>
<feature type="transmembrane region" description="Helical" evidence="2">
    <location>
        <begin position="265"/>
        <end position="290"/>
    </location>
</feature>
<dbReference type="Proteomes" id="UP001299283">
    <property type="component" value="Unassembled WGS sequence"/>
</dbReference>
<evidence type="ECO:0000259" key="3">
    <source>
        <dbReference type="Pfam" id="PF25231"/>
    </source>
</evidence>
<evidence type="ECO:0000313" key="4">
    <source>
        <dbReference type="EMBL" id="MEB3071808.1"/>
    </source>
</evidence>
<feature type="region of interest" description="Disordered" evidence="1">
    <location>
        <begin position="1"/>
        <end position="32"/>
    </location>
</feature>
<evidence type="ECO:0000256" key="2">
    <source>
        <dbReference type="SAM" id="Phobius"/>
    </source>
</evidence>
<feature type="transmembrane region" description="Helical" evidence="2">
    <location>
        <begin position="215"/>
        <end position="245"/>
    </location>
</feature>
<feature type="transmembrane region" description="Helical" evidence="2">
    <location>
        <begin position="310"/>
        <end position="337"/>
    </location>
</feature>
<keyword evidence="2" id="KW-0472">Membrane</keyword>
<dbReference type="EMBL" id="JAYJJQ010000036">
    <property type="protein sequence ID" value="MEB3071808.1"/>
    <property type="molecule type" value="Genomic_DNA"/>
</dbReference>
<proteinExistence type="predicted"/>
<evidence type="ECO:0000313" key="5">
    <source>
        <dbReference type="Proteomes" id="UP001299283"/>
    </source>
</evidence>
<accession>A0ABU5Z360</accession>
<feature type="transmembrane region" description="Helical" evidence="2">
    <location>
        <begin position="129"/>
        <end position="156"/>
    </location>
</feature>
<dbReference type="InterPro" id="IPR057169">
    <property type="entry name" value="DUF7847"/>
</dbReference>
<feature type="transmembrane region" description="Helical" evidence="2">
    <location>
        <begin position="85"/>
        <end position="109"/>
    </location>
</feature>
<keyword evidence="5" id="KW-1185">Reference proteome</keyword>
<keyword evidence="2" id="KW-0812">Transmembrane</keyword>
<comment type="caution">
    <text evidence="4">The sequence shown here is derived from an EMBL/GenBank/DDBJ whole genome shotgun (WGS) entry which is preliminary data.</text>
</comment>
<name>A0ABU5Z360_9MYCO</name>